<sequence>MSLGWKLFFVFIGFCTLMGGVMYMAFRERARGKALAPGDIAAGEAQDARVLIVIFSAAIGGLLLTLLVAWLVFL</sequence>
<gene>
    <name evidence="2" type="ORF">DSM104443_02449</name>
</gene>
<feature type="transmembrane region" description="Helical" evidence="1">
    <location>
        <begin position="50"/>
        <end position="73"/>
    </location>
</feature>
<evidence type="ECO:0000256" key="1">
    <source>
        <dbReference type="SAM" id="Phobius"/>
    </source>
</evidence>
<keyword evidence="1" id="KW-1133">Transmembrane helix</keyword>
<name>A0A6M4GY01_9PROT</name>
<reference evidence="2 3" key="1">
    <citation type="submission" date="2020-04" db="EMBL/GenBank/DDBJ databases">
        <title>Usitatibacter rugosus gen. nov., sp. nov. and Usitatibacter palustris sp. nov., novel members of Usitatibacteraceae fam. nov. within the order Nitrosomonadales isolated from soil.</title>
        <authorList>
            <person name="Huber K.J."/>
            <person name="Neumann-Schaal M."/>
            <person name="Geppert A."/>
            <person name="Luckner M."/>
            <person name="Wanner G."/>
            <person name="Overmann J."/>
        </authorList>
    </citation>
    <scope>NUCLEOTIDE SEQUENCE [LARGE SCALE GENOMIC DNA]</scope>
    <source>
        <strain evidence="2 3">0125_3</strain>
    </source>
</reference>
<dbReference type="RefSeq" id="WP_171092671.1">
    <property type="nucleotide sequence ID" value="NZ_CP053069.1"/>
</dbReference>
<proteinExistence type="predicted"/>
<keyword evidence="1" id="KW-0472">Membrane</keyword>
<dbReference type="KEGG" id="uru:DSM104443_02449"/>
<feature type="transmembrane region" description="Helical" evidence="1">
    <location>
        <begin position="6"/>
        <end position="26"/>
    </location>
</feature>
<protein>
    <submittedName>
        <fullName evidence="2">Uncharacterized protein</fullName>
    </submittedName>
</protein>
<evidence type="ECO:0000313" key="2">
    <source>
        <dbReference type="EMBL" id="QJR11374.1"/>
    </source>
</evidence>
<keyword evidence="1" id="KW-0812">Transmembrane</keyword>
<accession>A0A6M4GY01</accession>
<keyword evidence="3" id="KW-1185">Reference proteome</keyword>
<evidence type="ECO:0000313" key="3">
    <source>
        <dbReference type="Proteomes" id="UP000501534"/>
    </source>
</evidence>
<organism evidence="2 3">
    <name type="scientific">Usitatibacter rugosus</name>
    <dbReference type="NCBI Taxonomy" id="2732067"/>
    <lineage>
        <taxon>Bacteria</taxon>
        <taxon>Pseudomonadati</taxon>
        <taxon>Pseudomonadota</taxon>
        <taxon>Betaproteobacteria</taxon>
        <taxon>Nitrosomonadales</taxon>
        <taxon>Usitatibacteraceae</taxon>
        <taxon>Usitatibacter</taxon>
    </lineage>
</organism>
<dbReference type="AlphaFoldDB" id="A0A6M4GY01"/>
<dbReference type="EMBL" id="CP053069">
    <property type="protein sequence ID" value="QJR11374.1"/>
    <property type="molecule type" value="Genomic_DNA"/>
</dbReference>
<dbReference type="Proteomes" id="UP000501534">
    <property type="component" value="Chromosome"/>
</dbReference>